<organism evidence="13">
    <name type="scientific">Chromera velia CCMP2878</name>
    <dbReference type="NCBI Taxonomy" id="1169474"/>
    <lineage>
        <taxon>Eukaryota</taxon>
        <taxon>Sar</taxon>
        <taxon>Alveolata</taxon>
        <taxon>Colpodellida</taxon>
        <taxon>Chromeraceae</taxon>
        <taxon>Chromera</taxon>
    </lineage>
</organism>
<dbReference type="Gene3D" id="2.170.220.10">
    <property type="match status" value="1"/>
</dbReference>
<keyword evidence="6 8" id="KW-0030">Aminoacyl-tRNA synthetase</keyword>
<dbReference type="GO" id="GO:0005524">
    <property type="term" value="F:ATP binding"/>
    <property type="evidence" value="ECO:0007669"/>
    <property type="project" value="UniProtKB-KW"/>
</dbReference>
<evidence type="ECO:0000256" key="6">
    <source>
        <dbReference type="ARBA" id="ARBA00023146"/>
    </source>
</evidence>
<dbReference type="InterPro" id="IPR009080">
    <property type="entry name" value="tRNAsynth_Ia_anticodon-bd"/>
</dbReference>
<dbReference type="SUPFAM" id="SSF47323">
    <property type="entry name" value="Anticodon-binding domain of a subclass of class I aminoacyl-tRNA synthetases"/>
    <property type="match status" value="1"/>
</dbReference>
<dbReference type="InterPro" id="IPR014729">
    <property type="entry name" value="Rossmann-like_a/b/a_fold"/>
</dbReference>
<evidence type="ECO:0000256" key="3">
    <source>
        <dbReference type="ARBA" id="ARBA00022741"/>
    </source>
</evidence>
<dbReference type="PANTHER" id="PTHR43326:SF1">
    <property type="entry name" value="METHIONINE--TRNA LIGASE, MITOCHONDRIAL"/>
    <property type="match status" value="1"/>
</dbReference>
<dbReference type="PRINTS" id="PR01041">
    <property type="entry name" value="TRNASYNTHMET"/>
</dbReference>
<dbReference type="SUPFAM" id="SSF52374">
    <property type="entry name" value="Nucleotidylyl transferase"/>
    <property type="match status" value="1"/>
</dbReference>
<evidence type="ECO:0000256" key="7">
    <source>
        <dbReference type="ARBA" id="ARBA00030904"/>
    </source>
</evidence>
<dbReference type="CDD" id="cd00814">
    <property type="entry name" value="MetRS_core"/>
    <property type="match status" value="1"/>
</dbReference>
<protein>
    <recommendedName>
        <fullName evidence="1">methionine--tRNA ligase</fullName>
        <ecNumber evidence="1">6.1.1.10</ecNumber>
    </recommendedName>
    <alternativeName>
        <fullName evidence="7">Methionyl-tRNA synthetase</fullName>
    </alternativeName>
</protein>
<dbReference type="HAMAP" id="MF_01228">
    <property type="entry name" value="Met_tRNA_synth_type2"/>
    <property type="match status" value="1"/>
</dbReference>
<feature type="chain" id="PRO_5005192071" description="methionine--tRNA ligase" evidence="10">
    <location>
        <begin position="19"/>
        <end position="635"/>
    </location>
</feature>
<evidence type="ECO:0000259" key="12">
    <source>
        <dbReference type="Pfam" id="PF19303"/>
    </source>
</evidence>
<feature type="compositionally biased region" description="Acidic residues" evidence="9">
    <location>
        <begin position="440"/>
        <end position="450"/>
    </location>
</feature>
<dbReference type="InterPro" id="IPR041872">
    <property type="entry name" value="Anticodon_Met"/>
</dbReference>
<dbReference type="Pfam" id="PF19303">
    <property type="entry name" value="Anticodon_3"/>
    <property type="match status" value="1"/>
</dbReference>
<keyword evidence="4 8" id="KW-0067">ATP-binding</keyword>
<dbReference type="NCBIfam" id="NF008900">
    <property type="entry name" value="PRK12267.1"/>
    <property type="match status" value="1"/>
</dbReference>
<proteinExistence type="inferred from homology"/>
<keyword evidence="10" id="KW-0732">Signal</keyword>
<evidence type="ECO:0000256" key="1">
    <source>
        <dbReference type="ARBA" id="ARBA00012838"/>
    </source>
</evidence>
<dbReference type="CDD" id="cd07957">
    <property type="entry name" value="Anticodon_Ia_Met"/>
    <property type="match status" value="1"/>
</dbReference>
<dbReference type="GO" id="GO:0006431">
    <property type="term" value="P:methionyl-tRNA aminoacylation"/>
    <property type="evidence" value="ECO:0007669"/>
    <property type="project" value="InterPro"/>
</dbReference>
<dbReference type="NCBIfam" id="TIGR00398">
    <property type="entry name" value="metG"/>
    <property type="match status" value="1"/>
</dbReference>
<feature type="region of interest" description="Disordered" evidence="9">
    <location>
        <begin position="431"/>
        <end position="453"/>
    </location>
</feature>
<evidence type="ECO:0000313" key="13">
    <source>
        <dbReference type="EMBL" id="CEM44428.1"/>
    </source>
</evidence>
<feature type="compositionally biased region" description="Basic residues" evidence="9">
    <location>
        <begin position="602"/>
        <end position="612"/>
    </location>
</feature>
<keyword evidence="5 8" id="KW-0648">Protein biosynthesis</keyword>
<feature type="compositionally biased region" description="Basic and acidic residues" evidence="9">
    <location>
        <begin position="580"/>
        <end position="601"/>
    </location>
</feature>
<dbReference type="EMBL" id="CDMZ01002926">
    <property type="protein sequence ID" value="CEM44428.1"/>
    <property type="molecule type" value="Genomic_DNA"/>
</dbReference>
<feature type="domain" description="Methionyl/Leucyl tRNA synthetase" evidence="11">
    <location>
        <begin position="64"/>
        <end position="204"/>
    </location>
</feature>
<name>A0A0G4HK54_9ALVE</name>
<evidence type="ECO:0000256" key="9">
    <source>
        <dbReference type="SAM" id="MobiDB-lite"/>
    </source>
</evidence>
<evidence type="ECO:0000256" key="5">
    <source>
        <dbReference type="ARBA" id="ARBA00022917"/>
    </source>
</evidence>
<feature type="signal peptide" evidence="10">
    <location>
        <begin position="1"/>
        <end position="18"/>
    </location>
</feature>
<evidence type="ECO:0000256" key="4">
    <source>
        <dbReference type="ARBA" id="ARBA00022840"/>
    </source>
</evidence>
<feature type="domain" description="Methionyl/Leucyl tRNA synthetase" evidence="11">
    <location>
        <begin position="205"/>
        <end position="419"/>
    </location>
</feature>
<evidence type="ECO:0000259" key="11">
    <source>
        <dbReference type="Pfam" id="PF09334"/>
    </source>
</evidence>
<comment type="similarity">
    <text evidence="8">Belongs to the class-I aminoacyl-tRNA synthetase family.</text>
</comment>
<reference evidence="13" key="1">
    <citation type="submission" date="2014-11" db="EMBL/GenBank/DDBJ databases">
        <authorList>
            <person name="Otto D Thomas"/>
            <person name="Naeem Raeece"/>
        </authorList>
    </citation>
    <scope>NUCLEOTIDE SEQUENCE</scope>
</reference>
<evidence type="ECO:0000256" key="8">
    <source>
        <dbReference type="RuleBase" id="RU363039"/>
    </source>
</evidence>
<sequence>MRSNVPLILLLQTSSALSFLLRHPKAPRGFKSSHRQEAKHWVEGPCALRSAVSESSLRDPSPFFITTPIYYVNDKPHIGHAYTTVACDALARFARLDGRDVLFLTGTDEHGKKVEESAQRMSMTPQELCDSVSVRFSRLSEAMNCSADDFIRTTEERHKKAVNAMWRRLEERGQIYLGTYEGWYSVRDETYYSDSELVDGRAPTGAEVVKVEKEKSYFFRLSEWGDRLLHLYEERPDFILPYQRRNEVIAFVNKGLRDVSVSRTIEGGFSWGVRVPTDPEHVIYVWIDALTNYLSALGFPDEDAGKFKAFWPPACHVVGKDILRFHAILWPAMLMAAGLELPQRVFAHGWWTRNGEKMSKSLGNVVDPFEMVEAVGSDQLRFFLLTEVSFGNDGDFSQESMRRSMMVLSNEVGNLVNRVVTLLNKQAGGLVPPLKKSQGDDAEEDIEERDLDQSSRDLLEQCDALLPKLREDAAQQAPHKYAHEVVTLARHANKYLEDSAPWKVFKTDPSAARNTLFVAAEAARRIGIALQPLTPTAAEKILDQLGVPGTKEERSLQSIEPSQRLPVGTPVGKAEPVFPRIEDETQQKKSESGKASSEKQQKQQKKKKKKGKQKTDAQEGEGTDGAQPAPQSAAA</sequence>
<evidence type="ECO:0000256" key="10">
    <source>
        <dbReference type="SAM" id="SignalP"/>
    </source>
</evidence>
<keyword evidence="3 8" id="KW-0547">Nucleotide-binding</keyword>
<dbReference type="InterPro" id="IPR023457">
    <property type="entry name" value="Met-tRNA_synth_2"/>
</dbReference>
<dbReference type="PhylomeDB" id="A0A0G4HK54"/>
<gene>
    <name evidence="13" type="ORF">Cvel_7165</name>
</gene>
<dbReference type="EC" id="6.1.1.10" evidence="1"/>
<dbReference type="Pfam" id="PF09334">
    <property type="entry name" value="tRNA-synt_1g"/>
    <property type="match status" value="2"/>
</dbReference>
<dbReference type="GO" id="GO:0004825">
    <property type="term" value="F:methionine-tRNA ligase activity"/>
    <property type="evidence" value="ECO:0007669"/>
    <property type="project" value="UniProtKB-EC"/>
</dbReference>
<dbReference type="InterPro" id="IPR033911">
    <property type="entry name" value="MetRS_core"/>
</dbReference>
<accession>A0A0G4HK54</accession>
<dbReference type="FunFam" id="2.170.220.10:FF:000002">
    <property type="entry name" value="Methionine--tRNA ligase"/>
    <property type="match status" value="1"/>
</dbReference>
<feature type="region of interest" description="Disordered" evidence="9">
    <location>
        <begin position="552"/>
        <end position="635"/>
    </location>
</feature>
<dbReference type="Gene3D" id="3.40.50.620">
    <property type="entry name" value="HUPs"/>
    <property type="match status" value="1"/>
</dbReference>
<feature type="domain" description="Methionyl-tRNA synthetase anticodon-binding" evidence="12">
    <location>
        <begin position="455"/>
        <end position="588"/>
    </location>
</feature>
<dbReference type="InterPro" id="IPR015413">
    <property type="entry name" value="Methionyl/Leucyl_tRNA_Synth"/>
</dbReference>
<dbReference type="Gene3D" id="1.10.730.10">
    <property type="entry name" value="Isoleucyl-tRNA Synthetase, Domain 1"/>
    <property type="match status" value="1"/>
</dbReference>
<evidence type="ECO:0000256" key="2">
    <source>
        <dbReference type="ARBA" id="ARBA00022598"/>
    </source>
</evidence>
<dbReference type="VEuPathDB" id="CryptoDB:Cvel_7165"/>
<dbReference type="AlphaFoldDB" id="A0A0G4HK54"/>
<dbReference type="InterPro" id="IPR014758">
    <property type="entry name" value="Met-tRNA_synth"/>
</dbReference>
<keyword evidence="2 8" id="KW-0436">Ligase</keyword>
<dbReference type="PANTHER" id="PTHR43326">
    <property type="entry name" value="METHIONYL-TRNA SYNTHETASE"/>
    <property type="match status" value="1"/>
</dbReference>